<keyword evidence="4" id="KW-1185">Reference proteome</keyword>
<comment type="caution">
    <text evidence="3">The sequence shown here is derived from an EMBL/GenBank/DDBJ whole genome shotgun (WGS) entry which is preliminary data.</text>
</comment>
<gene>
    <name evidence="3" type="ORF">NP493_1269g00039</name>
</gene>
<dbReference type="AlphaFoldDB" id="A0AAD9NGP6"/>
<dbReference type="PANTHER" id="PTHR10652">
    <property type="entry name" value="ADENYLYL CYCLASE-ASSOCIATED PROTEIN"/>
    <property type="match status" value="1"/>
</dbReference>
<evidence type="ECO:0000313" key="4">
    <source>
        <dbReference type="Proteomes" id="UP001209878"/>
    </source>
</evidence>
<feature type="domain" description="C-CAP/cofactor C-like" evidence="2">
    <location>
        <begin position="81"/>
        <end position="220"/>
    </location>
</feature>
<dbReference type="InterPro" id="IPR016098">
    <property type="entry name" value="CAP/MinC_C"/>
</dbReference>
<dbReference type="FunFam" id="2.160.20.70:FF:000001">
    <property type="entry name" value="Adenylyl cyclase-associated protein"/>
    <property type="match status" value="1"/>
</dbReference>
<dbReference type="GO" id="GO:0019933">
    <property type="term" value="P:cAMP-mediated signaling"/>
    <property type="evidence" value="ECO:0007669"/>
    <property type="project" value="TreeGrafter"/>
</dbReference>
<dbReference type="Pfam" id="PF08603">
    <property type="entry name" value="CAP_C"/>
    <property type="match status" value="1"/>
</dbReference>
<dbReference type="InterPro" id="IPR013912">
    <property type="entry name" value="Adenylate_cyclase-assoc_CAP_C"/>
</dbReference>
<dbReference type="InterPro" id="IPR006599">
    <property type="entry name" value="CARP_motif"/>
</dbReference>
<dbReference type="InterPro" id="IPR036223">
    <property type="entry name" value="CAP_C_sf"/>
</dbReference>
<sequence length="240" mass="25806">MLRMEDTSKAGGEADARSALFADLNKGGSVTSGLKKVTNDMKTHKNPALRLTTAQPYKPSAAAQVSAKTVKSFGSGGDSKPPKPAKCALEGKKWVVEHQHGNKNVVISDTNQKQTVYIFNCDNSTIQVKGKLNSISLDNCKKTGLVFEDVISAIDVVNCKSVQIQVLGKVPTINVDKTDGCMMYLSKDSLKTEIVSAKSSEMNVLIPDASGQFKEYVIPEQFKTTFDGKKLNTSPSDIAG</sequence>
<name>A0AAD9NGP6_RIDPI</name>
<reference evidence="3" key="1">
    <citation type="journal article" date="2023" name="Mol. Biol. Evol.">
        <title>Third-Generation Sequencing Reveals the Adaptive Role of the Epigenome in Three Deep-Sea Polychaetes.</title>
        <authorList>
            <person name="Perez M."/>
            <person name="Aroh O."/>
            <person name="Sun Y."/>
            <person name="Lan Y."/>
            <person name="Juniper S.K."/>
            <person name="Young C.R."/>
            <person name="Angers B."/>
            <person name="Qian P.Y."/>
        </authorList>
    </citation>
    <scope>NUCLEOTIDE SEQUENCE</scope>
    <source>
        <strain evidence="3">R07B-5</strain>
    </source>
</reference>
<dbReference type="GO" id="GO:0005737">
    <property type="term" value="C:cytoplasm"/>
    <property type="evidence" value="ECO:0007669"/>
    <property type="project" value="TreeGrafter"/>
</dbReference>
<dbReference type="EMBL" id="JAODUO010001269">
    <property type="protein sequence ID" value="KAK2167636.1"/>
    <property type="molecule type" value="Genomic_DNA"/>
</dbReference>
<dbReference type="InterPro" id="IPR001837">
    <property type="entry name" value="Adenylate_cyclase-assoc_CAP"/>
</dbReference>
<dbReference type="Gene3D" id="2.160.20.70">
    <property type="match status" value="1"/>
</dbReference>
<dbReference type="GO" id="GO:0007015">
    <property type="term" value="P:actin filament organization"/>
    <property type="evidence" value="ECO:0007669"/>
    <property type="project" value="TreeGrafter"/>
</dbReference>
<evidence type="ECO:0000259" key="2">
    <source>
        <dbReference type="PROSITE" id="PS51329"/>
    </source>
</evidence>
<evidence type="ECO:0000256" key="1">
    <source>
        <dbReference type="ARBA" id="ARBA00007659"/>
    </source>
</evidence>
<dbReference type="GO" id="GO:0003779">
    <property type="term" value="F:actin binding"/>
    <property type="evidence" value="ECO:0007669"/>
    <property type="project" value="InterPro"/>
</dbReference>
<comment type="similarity">
    <text evidence="1">Belongs to the CAP family.</text>
</comment>
<dbReference type="SMART" id="SM00673">
    <property type="entry name" value="CARP"/>
    <property type="match status" value="2"/>
</dbReference>
<evidence type="ECO:0000313" key="3">
    <source>
        <dbReference type="EMBL" id="KAK2167636.1"/>
    </source>
</evidence>
<dbReference type="PROSITE" id="PS51329">
    <property type="entry name" value="C_CAP_COFACTOR_C"/>
    <property type="match status" value="1"/>
</dbReference>
<dbReference type="PANTHER" id="PTHR10652:SF0">
    <property type="entry name" value="ADENYLYL CYCLASE-ASSOCIATED PROTEIN"/>
    <property type="match status" value="1"/>
</dbReference>
<dbReference type="GO" id="GO:0000902">
    <property type="term" value="P:cell morphogenesis"/>
    <property type="evidence" value="ECO:0007669"/>
    <property type="project" value="TreeGrafter"/>
</dbReference>
<organism evidence="3 4">
    <name type="scientific">Ridgeia piscesae</name>
    <name type="common">Tubeworm</name>
    <dbReference type="NCBI Taxonomy" id="27915"/>
    <lineage>
        <taxon>Eukaryota</taxon>
        <taxon>Metazoa</taxon>
        <taxon>Spiralia</taxon>
        <taxon>Lophotrochozoa</taxon>
        <taxon>Annelida</taxon>
        <taxon>Polychaeta</taxon>
        <taxon>Sedentaria</taxon>
        <taxon>Canalipalpata</taxon>
        <taxon>Sabellida</taxon>
        <taxon>Siboglinidae</taxon>
        <taxon>Ridgeia</taxon>
    </lineage>
</organism>
<protein>
    <recommendedName>
        <fullName evidence="2">C-CAP/cofactor C-like domain-containing protein</fullName>
    </recommendedName>
</protein>
<dbReference type="Proteomes" id="UP001209878">
    <property type="component" value="Unassembled WGS sequence"/>
</dbReference>
<accession>A0AAD9NGP6</accession>
<dbReference type="SUPFAM" id="SSF69340">
    <property type="entry name" value="C-terminal domain of adenylylcyclase associated protein"/>
    <property type="match status" value="1"/>
</dbReference>
<dbReference type="GO" id="GO:0008179">
    <property type="term" value="F:adenylate cyclase binding"/>
    <property type="evidence" value="ECO:0007669"/>
    <property type="project" value="TreeGrafter"/>
</dbReference>
<dbReference type="InterPro" id="IPR017901">
    <property type="entry name" value="C-CAP_CF_C-like"/>
</dbReference>
<proteinExistence type="inferred from homology"/>